<comment type="caution">
    <text evidence="1">The sequence shown here is derived from an EMBL/GenBank/DDBJ whole genome shotgun (WGS) entry which is preliminary data.</text>
</comment>
<dbReference type="EMBL" id="JASCZI010060901">
    <property type="protein sequence ID" value="MED6136705.1"/>
    <property type="molecule type" value="Genomic_DNA"/>
</dbReference>
<name>A0ABU6SJW3_9FABA</name>
<evidence type="ECO:0000313" key="1">
    <source>
        <dbReference type="EMBL" id="MED6136705.1"/>
    </source>
</evidence>
<proteinExistence type="predicted"/>
<keyword evidence="2" id="KW-1185">Reference proteome</keyword>
<gene>
    <name evidence="1" type="ORF">PIB30_058220</name>
</gene>
<organism evidence="1 2">
    <name type="scientific">Stylosanthes scabra</name>
    <dbReference type="NCBI Taxonomy" id="79078"/>
    <lineage>
        <taxon>Eukaryota</taxon>
        <taxon>Viridiplantae</taxon>
        <taxon>Streptophyta</taxon>
        <taxon>Embryophyta</taxon>
        <taxon>Tracheophyta</taxon>
        <taxon>Spermatophyta</taxon>
        <taxon>Magnoliopsida</taxon>
        <taxon>eudicotyledons</taxon>
        <taxon>Gunneridae</taxon>
        <taxon>Pentapetalae</taxon>
        <taxon>rosids</taxon>
        <taxon>fabids</taxon>
        <taxon>Fabales</taxon>
        <taxon>Fabaceae</taxon>
        <taxon>Papilionoideae</taxon>
        <taxon>50 kb inversion clade</taxon>
        <taxon>dalbergioids sensu lato</taxon>
        <taxon>Dalbergieae</taxon>
        <taxon>Pterocarpus clade</taxon>
        <taxon>Stylosanthes</taxon>
    </lineage>
</organism>
<sequence length="108" mass="11882">MASLLLDFLKGVYRNNKVFKLGNGVTGSSSRITHVSSKNAVDAVEKLTQRNVPIMKIEDVVKLTEKCENAWSADQGFELDVVSSHLVFSHFGSSLKVFPTILLPTMAQ</sequence>
<accession>A0ABU6SJW3</accession>
<reference evidence="1 2" key="1">
    <citation type="journal article" date="2023" name="Plants (Basel)">
        <title>Bridging the Gap: Combining Genomics and Transcriptomics Approaches to Understand Stylosanthes scabra, an Orphan Legume from the Brazilian Caatinga.</title>
        <authorList>
            <person name="Ferreira-Neto J.R.C."/>
            <person name="da Silva M.D."/>
            <person name="Binneck E."/>
            <person name="de Melo N.F."/>
            <person name="da Silva R.H."/>
            <person name="de Melo A.L.T.M."/>
            <person name="Pandolfi V."/>
            <person name="Bustamante F.O."/>
            <person name="Brasileiro-Vidal A.C."/>
            <person name="Benko-Iseppon A.M."/>
        </authorList>
    </citation>
    <scope>NUCLEOTIDE SEQUENCE [LARGE SCALE GENOMIC DNA]</scope>
    <source>
        <tissue evidence="1">Leaves</tissue>
    </source>
</reference>
<protein>
    <submittedName>
        <fullName evidence="1">Uncharacterized protein</fullName>
    </submittedName>
</protein>
<dbReference type="Proteomes" id="UP001341840">
    <property type="component" value="Unassembled WGS sequence"/>
</dbReference>
<evidence type="ECO:0000313" key="2">
    <source>
        <dbReference type="Proteomes" id="UP001341840"/>
    </source>
</evidence>